<evidence type="ECO:0000256" key="1">
    <source>
        <dbReference type="SAM" id="MobiDB-lite"/>
    </source>
</evidence>
<evidence type="ECO:0000313" key="4">
    <source>
        <dbReference type="Proteomes" id="UP001500194"/>
    </source>
</evidence>
<protein>
    <submittedName>
        <fullName evidence="3">GNAT family N-acetyltransferase</fullName>
    </submittedName>
</protein>
<dbReference type="PROSITE" id="PS51186">
    <property type="entry name" value="GNAT"/>
    <property type="match status" value="1"/>
</dbReference>
<dbReference type="PANTHER" id="PTHR43617">
    <property type="entry name" value="L-AMINO ACID N-ACETYLTRANSFERASE"/>
    <property type="match status" value="1"/>
</dbReference>
<sequence>MAETDAKHDAGTLVGDHSPRPVVRSVVDDEDRTLTLRTYPRLPEPELDALVGMYDDFNPADRAQGIPPAGVPQIAAWLSGLRDGYHVVASHDGDPVGHAALVPDHDGAYELAIFVHHDYQGAHVGTTILRSLLARADEAGIAVRLHVERTNRPAVSLYENLGFETVRTRPCEYTMRRSPEDGVWTDTSL</sequence>
<feature type="domain" description="N-acetyltransferase" evidence="2">
    <location>
        <begin position="37"/>
        <end position="180"/>
    </location>
</feature>
<evidence type="ECO:0000259" key="2">
    <source>
        <dbReference type="PROSITE" id="PS51186"/>
    </source>
</evidence>
<dbReference type="PANTHER" id="PTHR43617:SF20">
    <property type="entry name" value="N-ALPHA-ACETYLTRANSFERASE RIMI"/>
    <property type="match status" value="1"/>
</dbReference>
<dbReference type="InterPro" id="IPR050276">
    <property type="entry name" value="MshD_Acetyltransferase"/>
</dbReference>
<dbReference type="RefSeq" id="WP_227261338.1">
    <property type="nucleotide sequence ID" value="NZ_BAAADU010000002.1"/>
</dbReference>
<reference evidence="3 4" key="1">
    <citation type="journal article" date="2019" name="Int. J. Syst. Evol. Microbiol.">
        <title>The Global Catalogue of Microorganisms (GCM) 10K type strain sequencing project: providing services to taxonomists for standard genome sequencing and annotation.</title>
        <authorList>
            <consortium name="The Broad Institute Genomics Platform"/>
            <consortium name="The Broad Institute Genome Sequencing Center for Infectious Disease"/>
            <person name="Wu L."/>
            <person name="Ma J."/>
        </authorList>
    </citation>
    <scope>NUCLEOTIDE SEQUENCE [LARGE SCALE GENOMIC DNA]</scope>
    <source>
        <strain evidence="3 4">JCM 16327</strain>
    </source>
</reference>
<dbReference type="AlphaFoldDB" id="A0AAV3SZQ5"/>
<comment type="caution">
    <text evidence="3">The sequence shown here is derived from an EMBL/GenBank/DDBJ whole genome shotgun (WGS) entry which is preliminary data.</text>
</comment>
<organism evidence="3 4">
    <name type="scientific">Salarchaeum japonicum</name>
    <dbReference type="NCBI Taxonomy" id="555573"/>
    <lineage>
        <taxon>Archaea</taxon>
        <taxon>Methanobacteriati</taxon>
        <taxon>Methanobacteriota</taxon>
        <taxon>Stenosarchaea group</taxon>
        <taxon>Halobacteria</taxon>
        <taxon>Halobacteriales</taxon>
        <taxon>Halobacteriaceae</taxon>
    </lineage>
</organism>
<feature type="region of interest" description="Disordered" evidence="1">
    <location>
        <begin position="1"/>
        <end position="20"/>
    </location>
</feature>
<dbReference type="InterPro" id="IPR000182">
    <property type="entry name" value="GNAT_dom"/>
</dbReference>
<dbReference type="Pfam" id="PF00583">
    <property type="entry name" value="Acetyltransf_1"/>
    <property type="match status" value="1"/>
</dbReference>
<accession>A0AAV3SZQ5</accession>
<dbReference type="EMBL" id="BAAADU010000002">
    <property type="protein sequence ID" value="GAA0649002.1"/>
    <property type="molecule type" value="Genomic_DNA"/>
</dbReference>
<gene>
    <name evidence="3" type="ORF">GCM10009019_09570</name>
</gene>
<dbReference type="CDD" id="cd04301">
    <property type="entry name" value="NAT_SF"/>
    <property type="match status" value="1"/>
</dbReference>
<dbReference type="GeneID" id="68571917"/>
<keyword evidence="4" id="KW-1185">Reference proteome</keyword>
<proteinExistence type="predicted"/>
<dbReference type="SUPFAM" id="SSF55729">
    <property type="entry name" value="Acyl-CoA N-acyltransferases (Nat)"/>
    <property type="match status" value="1"/>
</dbReference>
<evidence type="ECO:0000313" key="3">
    <source>
        <dbReference type="EMBL" id="GAA0649002.1"/>
    </source>
</evidence>
<feature type="compositionally biased region" description="Basic and acidic residues" evidence="1">
    <location>
        <begin position="1"/>
        <end position="10"/>
    </location>
</feature>
<dbReference type="GO" id="GO:0008999">
    <property type="term" value="F:protein-N-terminal-alanine acetyltransferase activity"/>
    <property type="evidence" value="ECO:0007669"/>
    <property type="project" value="TreeGrafter"/>
</dbReference>
<dbReference type="Proteomes" id="UP001500194">
    <property type="component" value="Unassembled WGS sequence"/>
</dbReference>
<dbReference type="InterPro" id="IPR016181">
    <property type="entry name" value="Acyl_CoA_acyltransferase"/>
</dbReference>
<name>A0AAV3SZQ5_9EURY</name>
<dbReference type="Gene3D" id="3.40.630.30">
    <property type="match status" value="1"/>
</dbReference>